<feature type="binding site" evidence="3">
    <location>
        <position position="542"/>
    </location>
    <ligand>
        <name>L-glutamate</name>
        <dbReference type="ChEBI" id="CHEBI:29985"/>
    </ligand>
</feature>
<feature type="compositionally biased region" description="Basic and acidic residues" evidence="4">
    <location>
        <begin position="37"/>
        <end position="48"/>
    </location>
</feature>
<feature type="binding site" evidence="3">
    <location>
        <begin position="518"/>
        <end position="520"/>
    </location>
    <ligand>
        <name>L-glutamate</name>
        <dbReference type="ChEBI" id="CHEBI:29985"/>
    </ligand>
</feature>
<keyword evidence="1" id="KW-1202">Platelet aggregation activating toxin</keyword>
<dbReference type="InterPro" id="IPR043138">
    <property type="entry name" value="GGT_lsub"/>
</dbReference>
<dbReference type="OrthoDB" id="1081007at2759"/>
<dbReference type="GO" id="GO:0006751">
    <property type="term" value="P:glutathione catabolic process"/>
    <property type="evidence" value="ECO:0007669"/>
    <property type="project" value="InterPro"/>
</dbReference>
<dbReference type="FunFam" id="1.10.246.130:FF:000001">
    <property type="entry name" value="Gamma-glutamyltransferase 5 isoform 1"/>
    <property type="match status" value="1"/>
</dbReference>
<dbReference type="PRINTS" id="PR01210">
    <property type="entry name" value="GGTRANSPTASE"/>
</dbReference>
<feature type="binding site" evidence="3">
    <location>
        <begin position="570"/>
        <end position="571"/>
    </location>
    <ligand>
        <name>L-glutamate</name>
        <dbReference type="ChEBI" id="CHEBI:29985"/>
    </ligand>
</feature>
<keyword evidence="5" id="KW-1133">Transmembrane helix</keyword>
<dbReference type="PANTHER" id="PTHR11686:SF9">
    <property type="entry name" value="RE13973P"/>
    <property type="match status" value="1"/>
</dbReference>
<dbReference type="GO" id="GO:0036374">
    <property type="term" value="F:glutathione hydrolase activity"/>
    <property type="evidence" value="ECO:0007669"/>
    <property type="project" value="InterPro"/>
</dbReference>
<reference evidence="6 7" key="1">
    <citation type="journal article" date="2018" name="Genome Res.">
        <title>The genomic architecture and molecular evolution of ant odorant receptors.</title>
        <authorList>
            <person name="McKenzie S.K."/>
            <person name="Kronauer D.J.C."/>
        </authorList>
    </citation>
    <scope>NUCLEOTIDE SEQUENCE [LARGE SCALE GENOMIC DNA]</scope>
    <source>
        <strain evidence="6">Clonal line C1</strain>
    </source>
</reference>
<protein>
    <recommendedName>
        <fullName evidence="8">Gamma-glutamyltranspeptidase</fullName>
    </recommendedName>
</protein>
<dbReference type="EMBL" id="QOIP01000006">
    <property type="protein sequence ID" value="RLU21214.1"/>
    <property type="molecule type" value="Genomic_DNA"/>
</dbReference>
<dbReference type="InterPro" id="IPR043137">
    <property type="entry name" value="GGT_ssub_C"/>
</dbReference>
<proteinExistence type="predicted"/>
<feature type="active site" description="Nucleophile" evidence="2">
    <location>
        <position position="500"/>
    </location>
</feature>
<evidence type="ECO:0000256" key="3">
    <source>
        <dbReference type="PIRSR" id="PIRSR600101-2"/>
    </source>
</evidence>
<feature type="binding site" evidence="3">
    <location>
        <position position="220"/>
    </location>
    <ligand>
        <name>L-glutamate</name>
        <dbReference type="ChEBI" id="CHEBI:29985"/>
    </ligand>
</feature>
<feature type="binding site" evidence="3">
    <location>
        <position position="593"/>
    </location>
    <ligand>
        <name>L-glutamate</name>
        <dbReference type="ChEBI" id="CHEBI:29985"/>
    </ligand>
</feature>
<gene>
    <name evidence="6" type="ORF">DMN91_005587</name>
</gene>
<keyword evidence="1" id="KW-1199">Hemostasis impairing toxin</keyword>
<dbReference type="AlphaFoldDB" id="A0A3L8DL94"/>
<organism evidence="6 7">
    <name type="scientific">Ooceraea biroi</name>
    <name type="common">Clonal raider ant</name>
    <name type="synonym">Cerapachys biroi</name>
    <dbReference type="NCBI Taxonomy" id="2015173"/>
    <lineage>
        <taxon>Eukaryota</taxon>
        <taxon>Metazoa</taxon>
        <taxon>Ecdysozoa</taxon>
        <taxon>Arthropoda</taxon>
        <taxon>Hexapoda</taxon>
        <taxon>Insecta</taxon>
        <taxon>Pterygota</taxon>
        <taxon>Neoptera</taxon>
        <taxon>Endopterygota</taxon>
        <taxon>Hymenoptera</taxon>
        <taxon>Apocrita</taxon>
        <taxon>Aculeata</taxon>
        <taxon>Formicoidea</taxon>
        <taxon>Formicidae</taxon>
        <taxon>Dorylinae</taxon>
        <taxon>Ooceraea</taxon>
    </lineage>
</organism>
<dbReference type="Gene3D" id="3.60.20.40">
    <property type="match status" value="1"/>
</dbReference>
<evidence type="ECO:0000256" key="2">
    <source>
        <dbReference type="PIRSR" id="PIRSR600101-1"/>
    </source>
</evidence>
<dbReference type="SUPFAM" id="SSF56235">
    <property type="entry name" value="N-terminal nucleophile aminohydrolases (Ntn hydrolases)"/>
    <property type="match status" value="1"/>
</dbReference>
<name>A0A3L8DL94_OOCBI</name>
<dbReference type="Proteomes" id="UP000279307">
    <property type="component" value="Chromosome 6"/>
</dbReference>
<dbReference type="GO" id="GO:0005886">
    <property type="term" value="C:plasma membrane"/>
    <property type="evidence" value="ECO:0007669"/>
    <property type="project" value="TreeGrafter"/>
</dbReference>
<sequence>MVKSGRHVFHVSETDPRKTMRASNSSSSTSSVYTSADEAHRSTGHEGSIRYPDVEDVGTAWLLGSHPSRDRSNGFVGRLKIDKSRFRMRYIHAVIGTIVAILVVAIIISLSIYHAGGGISNLRKYPKDDEFLLPADPENLQPPSWSKLRTFRRGAVCADGAPCAVIGKSILEQNGSAVDAALAALICNGLVNMQSLGFGGGFLMTIYERSTRQAFVLNARDRAPLAANSTMYNGRPANASSFGALAVAVPGELAGYWEAHQRFGKLPWVDLFKPSVELCEKGYRLTLAQYDGLVYNKNSIYNDPTLRELFVDPATNKFHSAGSVIKPKTLCETLRIIAERNATEFYNGTIGRLLVDDLQEQGGIITMRDLNEYRATWASPLQTSFSDGTNLFTTGLPGSGALLSFILNVFEDYGFTSSSTADFNATTLTYHRMIETFKYAYAFRTNLGDSAYVDMAEITRNLTSKSFARAIRKKINDERTWQDPRHYDSSIGFGTEDHGTAHISVLAENGDAVSVTSTINYYFGSGMVSRRTGILLNNGMDDFSIPSRLSYFGIPPSPNNYIAPGKQPLSSMVPSIFVDQHGDVRMVVGAAGGTKITTAVALVTAKIFWMGQTVKEAVDSARIHHQLFPPEVAYEYGVPKQVIDGLKLRGHVTKRYRERGSVVCVILYANSTIFANADYRKGGDVYGID</sequence>
<evidence type="ECO:0000256" key="5">
    <source>
        <dbReference type="SAM" id="Phobius"/>
    </source>
</evidence>
<dbReference type="FunFam" id="3.60.20.40:FF:000001">
    <property type="entry name" value="Gamma-glutamyltranspeptidase 1"/>
    <property type="match status" value="1"/>
</dbReference>
<evidence type="ECO:0000256" key="1">
    <source>
        <dbReference type="ARBA" id="ARBA00084097"/>
    </source>
</evidence>
<comment type="caution">
    <text evidence="6">The sequence shown here is derived from an EMBL/GenBank/DDBJ whole genome shotgun (WGS) entry which is preliminary data.</text>
</comment>
<evidence type="ECO:0000313" key="7">
    <source>
        <dbReference type="Proteomes" id="UP000279307"/>
    </source>
</evidence>
<dbReference type="Gene3D" id="1.10.246.130">
    <property type="match status" value="1"/>
</dbReference>
<feature type="compositionally biased region" description="Low complexity" evidence="4">
    <location>
        <begin position="23"/>
        <end position="35"/>
    </location>
</feature>
<feature type="region of interest" description="Disordered" evidence="4">
    <location>
        <begin position="1"/>
        <end position="49"/>
    </location>
</feature>
<keyword evidence="5" id="KW-0472">Membrane</keyword>
<evidence type="ECO:0000313" key="6">
    <source>
        <dbReference type="EMBL" id="RLU21214.1"/>
    </source>
</evidence>
<dbReference type="InterPro" id="IPR029055">
    <property type="entry name" value="Ntn_hydrolases_N"/>
</dbReference>
<accession>A0A3L8DL94</accession>
<feature type="transmembrane region" description="Helical" evidence="5">
    <location>
        <begin position="90"/>
        <end position="113"/>
    </location>
</feature>
<dbReference type="InterPro" id="IPR000101">
    <property type="entry name" value="GGT_peptidase"/>
</dbReference>
<keyword evidence="1" id="KW-0800">Toxin</keyword>
<dbReference type="Pfam" id="PF01019">
    <property type="entry name" value="G_glu_transpept"/>
    <property type="match status" value="1"/>
</dbReference>
<keyword evidence="5" id="KW-0812">Transmembrane</keyword>
<dbReference type="PANTHER" id="PTHR11686">
    <property type="entry name" value="GAMMA GLUTAMYL TRANSPEPTIDASE"/>
    <property type="match status" value="1"/>
</dbReference>
<evidence type="ECO:0000256" key="4">
    <source>
        <dbReference type="SAM" id="MobiDB-lite"/>
    </source>
</evidence>
<evidence type="ECO:0008006" key="8">
    <source>
        <dbReference type="Google" id="ProtNLM"/>
    </source>
</evidence>